<evidence type="ECO:0000256" key="3">
    <source>
        <dbReference type="ARBA" id="ARBA00006341"/>
    </source>
</evidence>
<dbReference type="GO" id="GO:0005829">
    <property type="term" value="C:cytosol"/>
    <property type="evidence" value="ECO:0007669"/>
    <property type="project" value="TreeGrafter"/>
</dbReference>
<keyword evidence="8" id="KW-0808">Transferase</keyword>
<dbReference type="Proteomes" id="UP000016662">
    <property type="component" value="Unassembled WGS sequence"/>
</dbReference>
<evidence type="ECO:0000313" key="10">
    <source>
        <dbReference type="EMBL" id="ERJ97502.1"/>
    </source>
</evidence>
<feature type="domain" description="ACT" evidence="9">
    <location>
        <begin position="8"/>
        <end position="82"/>
    </location>
</feature>
<sequence length="168" mass="18886">MDRIERFVISVLVANHSGVLSRVSGMFTRRGFNIDTLTVGETESPEFSRITISTHCDPGICNQIVKQLEKMYDVKTVKVMEQDQTVVRELLLIKINNVADKRQDIMSVVDVFRAKITDYSPEALVIEIRGESSKINAFIELLEPYGIMEMCRTGLVALERGGSCLKDA</sequence>
<dbReference type="InterPro" id="IPR027271">
    <property type="entry name" value="Acetolactate_synth/TF_NikR_C"/>
</dbReference>
<organism evidence="10 11">
    <name type="scientific">Ruminococcus callidus ATCC 27760</name>
    <dbReference type="NCBI Taxonomy" id="411473"/>
    <lineage>
        <taxon>Bacteria</taxon>
        <taxon>Bacillati</taxon>
        <taxon>Bacillota</taxon>
        <taxon>Clostridia</taxon>
        <taxon>Eubacteriales</taxon>
        <taxon>Oscillospiraceae</taxon>
        <taxon>Ruminococcus</taxon>
    </lineage>
</organism>
<dbReference type="InterPro" id="IPR019455">
    <property type="entry name" value="Acetolactate_synth_ssu_C"/>
</dbReference>
<dbReference type="Pfam" id="PF10369">
    <property type="entry name" value="ALS_ss_C"/>
    <property type="match status" value="1"/>
</dbReference>
<comment type="pathway">
    <text evidence="2 8">Amino-acid biosynthesis; L-valine biosynthesis; L-valine from pyruvate: step 1/4.</text>
</comment>
<accession>U2KYX9</accession>
<dbReference type="GO" id="GO:0009099">
    <property type="term" value="P:L-valine biosynthetic process"/>
    <property type="evidence" value="ECO:0007669"/>
    <property type="project" value="UniProtKB-UniRule"/>
</dbReference>
<dbReference type="STRING" id="411473.RUMCAL_00102"/>
<comment type="catalytic activity">
    <reaction evidence="7 8">
        <text>2 pyruvate + H(+) = (2S)-2-acetolactate + CO2</text>
        <dbReference type="Rhea" id="RHEA:25249"/>
        <dbReference type="ChEBI" id="CHEBI:15361"/>
        <dbReference type="ChEBI" id="CHEBI:15378"/>
        <dbReference type="ChEBI" id="CHEBI:16526"/>
        <dbReference type="ChEBI" id="CHEBI:58476"/>
        <dbReference type="EC" id="2.2.1.6"/>
    </reaction>
</comment>
<comment type="subunit">
    <text evidence="4 8">Dimer of large and small chains.</text>
</comment>
<dbReference type="SUPFAM" id="SSF55021">
    <property type="entry name" value="ACT-like"/>
    <property type="match status" value="2"/>
</dbReference>
<reference evidence="10 11" key="1">
    <citation type="submission" date="2013-07" db="EMBL/GenBank/DDBJ databases">
        <authorList>
            <person name="Weinstock G."/>
            <person name="Sodergren E."/>
            <person name="Wylie T."/>
            <person name="Fulton L."/>
            <person name="Fulton R."/>
            <person name="Fronick C."/>
            <person name="O'Laughlin M."/>
            <person name="Godfrey J."/>
            <person name="Miner T."/>
            <person name="Herter B."/>
            <person name="Appelbaum E."/>
            <person name="Cordes M."/>
            <person name="Lek S."/>
            <person name="Wollam A."/>
            <person name="Pepin K.H."/>
            <person name="Palsikar V.B."/>
            <person name="Mitreva M."/>
            <person name="Wilson R.K."/>
        </authorList>
    </citation>
    <scope>NUCLEOTIDE SEQUENCE [LARGE SCALE GENOMIC DNA]</scope>
    <source>
        <strain evidence="10 11">ATCC 27760</strain>
    </source>
</reference>
<keyword evidence="5 8" id="KW-0028">Amino-acid biosynthesis</keyword>
<keyword evidence="6 8" id="KW-0100">Branched-chain amino acid biosynthesis</keyword>
<comment type="caution">
    <text evidence="10">The sequence shown here is derived from an EMBL/GenBank/DDBJ whole genome shotgun (WGS) entry which is preliminary data.</text>
</comment>
<evidence type="ECO:0000256" key="2">
    <source>
        <dbReference type="ARBA" id="ARBA00005025"/>
    </source>
</evidence>
<gene>
    <name evidence="10" type="ORF">RUMCAL_00102</name>
</gene>
<dbReference type="GO" id="GO:0003984">
    <property type="term" value="F:acetolactate synthase activity"/>
    <property type="evidence" value="ECO:0007669"/>
    <property type="project" value="UniProtKB-UniRule"/>
</dbReference>
<dbReference type="CDD" id="cd04878">
    <property type="entry name" value="ACT_AHAS"/>
    <property type="match status" value="1"/>
</dbReference>
<dbReference type="InterPro" id="IPR045865">
    <property type="entry name" value="ACT-like_dom_sf"/>
</dbReference>
<proteinExistence type="inferred from homology"/>
<evidence type="ECO:0000256" key="4">
    <source>
        <dbReference type="ARBA" id="ARBA00011744"/>
    </source>
</evidence>
<dbReference type="GO" id="GO:0009097">
    <property type="term" value="P:isoleucine biosynthetic process"/>
    <property type="evidence" value="ECO:0007669"/>
    <property type="project" value="UniProtKB-UniRule"/>
</dbReference>
<evidence type="ECO:0000256" key="6">
    <source>
        <dbReference type="ARBA" id="ARBA00023304"/>
    </source>
</evidence>
<dbReference type="PATRIC" id="fig|411473.3.peg.84"/>
<dbReference type="EC" id="2.2.1.6" evidence="8"/>
<evidence type="ECO:0000313" key="11">
    <source>
        <dbReference type="Proteomes" id="UP000016662"/>
    </source>
</evidence>
<evidence type="ECO:0000256" key="5">
    <source>
        <dbReference type="ARBA" id="ARBA00022605"/>
    </source>
</evidence>
<dbReference type="HOGENOM" id="CLU_055003_1_3_9"/>
<dbReference type="InterPro" id="IPR054480">
    <property type="entry name" value="AHAS_small-like_ACT"/>
</dbReference>
<dbReference type="InterPro" id="IPR039557">
    <property type="entry name" value="AHAS_ACT"/>
</dbReference>
<dbReference type="PROSITE" id="PS51671">
    <property type="entry name" value="ACT"/>
    <property type="match status" value="1"/>
</dbReference>
<comment type="function">
    <text evidence="8">Catalyzes the conversion of 2 pyruvate molecules into acetolactate in the first common step of the biosynthetic pathway of the branched-amino acids such as leucine, isoleucine, and valine.</text>
</comment>
<dbReference type="InterPro" id="IPR004789">
    <property type="entry name" value="Acetalactate_synth_ssu"/>
</dbReference>
<keyword evidence="11" id="KW-1185">Reference proteome</keyword>
<dbReference type="InterPro" id="IPR002912">
    <property type="entry name" value="ACT_dom"/>
</dbReference>
<dbReference type="UniPathway" id="UPA00049">
    <property type="reaction ID" value="UER00059"/>
</dbReference>
<evidence type="ECO:0000259" key="9">
    <source>
        <dbReference type="PROSITE" id="PS51671"/>
    </source>
</evidence>
<dbReference type="NCBIfam" id="NF008864">
    <property type="entry name" value="PRK11895.1"/>
    <property type="match status" value="1"/>
</dbReference>
<dbReference type="EMBL" id="AWVF01000016">
    <property type="protein sequence ID" value="ERJ97502.1"/>
    <property type="molecule type" value="Genomic_DNA"/>
</dbReference>
<evidence type="ECO:0000256" key="8">
    <source>
        <dbReference type="RuleBase" id="RU368092"/>
    </source>
</evidence>
<dbReference type="Pfam" id="PF22629">
    <property type="entry name" value="ACT_AHAS_ss"/>
    <property type="match status" value="1"/>
</dbReference>
<dbReference type="RefSeq" id="WP_021680340.1">
    <property type="nucleotide sequence ID" value="NZ_KI260286.1"/>
</dbReference>
<dbReference type="Gene3D" id="3.30.70.260">
    <property type="match status" value="1"/>
</dbReference>
<dbReference type="AlphaFoldDB" id="U2KYX9"/>
<name>U2KYX9_9FIRM</name>
<comment type="pathway">
    <text evidence="1 8">Amino-acid biosynthesis; L-isoleucine biosynthesis; L-isoleucine from 2-oxobutanoate: step 1/4.</text>
</comment>
<evidence type="ECO:0000256" key="1">
    <source>
        <dbReference type="ARBA" id="ARBA00004974"/>
    </source>
</evidence>
<comment type="similarity">
    <text evidence="3 8">Belongs to the acetolactate synthase small subunit family.</text>
</comment>
<evidence type="ECO:0000256" key="7">
    <source>
        <dbReference type="ARBA" id="ARBA00048670"/>
    </source>
</evidence>
<dbReference type="PANTHER" id="PTHR30239">
    <property type="entry name" value="ACETOLACTATE SYNTHASE SMALL SUBUNIT"/>
    <property type="match status" value="1"/>
</dbReference>
<dbReference type="FunFam" id="3.30.70.1150:FF:000001">
    <property type="entry name" value="Acetolactate synthase small subunit"/>
    <property type="match status" value="1"/>
</dbReference>
<dbReference type="PANTHER" id="PTHR30239:SF0">
    <property type="entry name" value="ACETOLACTATE SYNTHASE SMALL SUBUNIT 1, CHLOROPLASTIC"/>
    <property type="match status" value="1"/>
</dbReference>
<dbReference type="Gene3D" id="3.30.70.1150">
    <property type="entry name" value="ACT-like. Chain A, domain 2"/>
    <property type="match status" value="1"/>
</dbReference>
<protein>
    <recommendedName>
        <fullName evidence="8">Acetolactate synthase small subunit</fullName>
        <shortName evidence="8">AHAS</shortName>
        <shortName evidence="8">ALS</shortName>
        <ecNumber evidence="8">2.2.1.6</ecNumber>
    </recommendedName>
    <alternativeName>
        <fullName evidence="8">Acetohydroxy-acid synthase small subunit</fullName>
    </alternativeName>
</protein>
<dbReference type="eggNOG" id="COG0440">
    <property type="taxonomic scope" value="Bacteria"/>
</dbReference>
<dbReference type="NCBIfam" id="TIGR00119">
    <property type="entry name" value="acolac_sm"/>
    <property type="match status" value="1"/>
</dbReference>
<dbReference type="UniPathway" id="UPA00047">
    <property type="reaction ID" value="UER00055"/>
</dbReference>
<dbReference type="GO" id="GO:1990610">
    <property type="term" value="F:acetolactate synthase regulator activity"/>
    <property type="evidence" value="ECO:0007669"/>
    <property type="project" value="UniProtKB-UniRule"/>
</dbReference>